<feature type="compositionally biased region" description="Basic and acidic residues" evidence="1">
    <location>
        <begin position="47"/>
        <end position="58"/>
    </location>
</feature>
<dbReference type="AlphaFoldDB" id="A0A2S8HJJ1"/>
<feature type="region of interest" description="Disordered" evidence="1">
    <location>
        <begin position="47"/>
        <end position="72"/>
    </location>
</feature>
<reference evidence="2 3" key="1">
    <citation type="submission" date="2018-02" db="EMBL/GenBank/DDBJ databases">
        <title>Draft genome sequencing of Pseudomonas frederiksbergensis 11-D3.</title>
        <authorList>
            <person name="Zheng B.-X."/>
        </authorList>
    </citation>
    <scope>NUCLEOTIDE SEQUENCE [LARGE SCALE GENOMIC DNA]</scope>
    <source>
        <strain evidence="2 3">11-D3</strain>
    </source>
</reference>
<gene>
    <name evidence="2" type="ORF">C5612_18850</name>
</gene>
<organism evidence="2 3">
    <name type="scientific">Pseudomonas frederiksbergensis</name>
    <dbReference type="NCBI Taxonomy" id="104087"/>
    <lineage>
        <taxon>Bacteria</taxon>
        <taxon>Pseudomonadati</taxon>
        <taxon>Pseudomonadota</taxon>
        <taxon>Gammaproteobacteria</taxon>
        <taxon>Pseudomonadales</taxon>
        <taxon>Pseudomonadaceae</taxon>
        <taxon>Pseudomonas</taxon>
    </lineage>
</organism>
<proteinExistence type="predicted"/>
<evidence type="ECO:0000313" key="3">
    <source>
        <dbReference type="Proteomes" id="UP000239687"/>
    </source>
</evidence>
<accession>A0A2S8HJJ1</accession>
<sequence length="72" mass="7883">MSTCGSGVISGGDVVFSGPLREQARSHIGSSVNTDFVHNRDPMWERACSRRGPDRHPFLETQPPRPYVGQAS</sequence>
<evidence type="ECO:0000313" key="2">
    <source>
        <dbReference type="EMBL" id="PQP02645.1"/>
    </source>
</evidence>
<dbReference type="EMBL" id="PUIN01000010">
    <property type="protein sequence ID" value="PQP02645.1"/>
    <property type="molecule type" value="Genomic_DNA"/>
</dbReference>
<dbReference type="Proteomes" id="UP000239687">
    <property type="component" value="Unassembled WGS sequence"/>
</dbReference>
<protein>
    <submittedName>
        <fullName evidence="2">Uncharacterized protein</fullName>
    </submittedName>
</protein>
<evidence type="ECO:0000256" key="1">
    <source>
        <dbReference type="SAM" id="MobiDB-lite"/>
    </source>
</evidence>
<comment type="caution">
    <text evidence="2">The sequence shown here is derived from an EMBL/GenBank/DDBJ whole genome shotgun (WGS) entry which is preliminary data.</text>
</comment>
<name>A0A2S8HJJ1_9PSED</name>